<dbReference type="GO" id="GO:0003676">
    <property type="term" value="F:nucleic acid binding"/>
    <property type="evidence" value="ECO:0007669"/>
    <property type="project" value="InterPro"/>
</dbReference>
<dbReference type="InterPro" id="IPR036875">
    <property type="entry name" value="Znf_CCHC_sf"/>
</dbReference>
<keyword evidence="1" id="KW-0479">Metal-binding</keyword>
<proteinExistence type="predicted"/>
<dbReference type="EMBL" id="BKCJ010310065">
    <property type="protein sequence ID" value="GEZ68678.1"/>
    <property type="molecule type" value="Genomic_DNA"/>
</dbReference>
<evidence type="ECO:0000256" key="2">
    <source>
        <dbReference type="SAM" id="MobiDB-lite"/>
    </source>
</evidence>
<gene>
    <name evidence="4" type="ORF">Tci_540651</name>
</gene>
<dbReference type="PROSITE" id="PS50158">
    <property type="entry name" value="ZF_CCHC"/>
    <property type="match status" value="1"/>
</dbReference>
<keyword evidence="1" id="KW-0863">Zinc-finger</keyword>
<evidence type="ECO:0000256" key="1">
    <source>
        <dbReference type="PROSITE-ProRule" id="PRU00047"/>
    </source>
</evidence>
<reference evidence="4" key="1">
    <citation type="journal article" date="2019" name="Sci. Rep.">
        <title>Draft genome of Tanacetum cinerariifolium, the natural source of mosquito coil.</title>
        <authorList>
            <person name="Yamashiro T."/>
            <person name="Shiraishi A."/>
            <person name="Satake H."/>
            <person name="Nakayama K."/>
        </authorList>
    </citation>
    <scope>NUCLEOTIDE SEQUENCE</scope>
</reference>
<dbReference type="SUPFAM" id="SSF57756">
    <property type="entry name" value="Retrovirus zinc finger-like domains"/>
    <property type="match status" value="1"/>
</dbReference>
<organism evidence="4">
    <name type="scientific">Tanacetum cinerariifolium</name>
    <name type="common">Dalmatian daisy</name>
    <name type="synonym">Chrysanthemum cinerariifolium</name>
    <dbReference type="NCBI Taxonomy" id="118510"/>
    <lineage>
        <taxon>Eukaryota</taxon>
        <taxon>Viridiplantae</taxon>
        <taxon>Streptophyta</taxon>
        <taxon>Embryophyta</taxon>
        <taxon>Tracheophyta</taxon>
        <taxon>Spermatophyta</taxon>
        <taxon>Magnoliopsida</taxon>
        <taxon>eudicotyledons</taxon>
        <taxon>Gunneridae</taxon>
        <taxon>Pentapetalae</taxon>
        <taxon>asterids</taxon>
        <taxon>campanulids</taxon>
        <taxon>Asterales</taxon>
        <taxon>Asteraceae</taxon>
        <taxon>Asteroideae</taxon>
        <taxon>Anthemideae</taxon>
        <taxon>Anthemidinae</taxon>
        <taxon>Tanacetum</taxon>
    </lineage>
</organism>
<feature type="region of interest" description="Disordered" evidence="2">
    <location>
        <begin position="87"/>
        <end position="113"/>
    </location>
</feature>
<name>A0A699IKA7_TANCI</name>
<keyword evidence="1" id="KW-0862">Zinc</keyword>
<dbReference type="InterPro" id="IPR001878">
    <property type="entry name" value="Znf_CCHC"/>
</dbReference>
<feature type="domain" description="CCHC-type" evidence="3">
    <location>
        <begin position="214"/>
        <end position="227"/>
    </location>
</feature>
<feature type="region of interest" description="Disordered" evidence="2">
    <location>
        <begin position="159"/>
        <end position="183"/>
    </location>
</feature>
<evidence type="ECO:0000313" key="4">
    <source>
        <dbReference type="EMBL" id="GEZ68678.1"/>
    </source>
</evidence>
<sequence length="354" mass="40726">MMNELIKNQCKVTNHQVNVQFLLQLQPEWQRFVTLVKQSQELKTVSYHKLYDILKQHQHEVNEIRAEKIARVANPLALVAQQQPVYHPQNHPTHYTQNSSTRSQQAATRNRGKAIVNSPQPIYDQEPSMVAKDDEMSKDKKIDKLMALISLSFKKIYKPTNNNLRNSSNTSRANQDNSPRINRNVGYENQMIGNVVGARETVGSIVVQKSGIQCYNCKEFGHVARECLKPKRVKDAAYHREKMLLCKQEEAGIQLNAEQADWRDDTDDDELEDQELEAHYMYMAQLQEVSSDAADFGPIFDDEPLQKVSNDDHYNVFAIENAHPEQSKPVNDIYPIEQDAQNVIIDSLDMNYDI</sequence>
<protein>
    <recommendedName>
        <fullName evidence="3">CCHC-type domain-containing protein</fullName>
    </recommendedName>
</protein>
<comment type="caution">
    <text evidence="4">The sequence shown here is derived from an EMBL/GenBank/DDBJ whole genome shotgun (WGS) entry which is preliminary data.</text>
</comment>
<dbReference type="AlphaFoldDB" id="A0A699IKA7"/>
<dbReference type="SMART" id="SM00343">
    <property type="entry name" value="ZnF_C2HC"/>
    <property type="match status" value="1"/>
</dbReference>
<accession>A0A699IKA7</accession>
<dbReference type="Pfam" id="PF00098">
    <property type="entry name" value="zf-CCHC"/>
    <property type="match status" value="1"/>
</dbReference>
<dbReference type="GO" id="GO:0008270">
    <property type="term" value="F:zinc ion binding"/>
    <property type="evidence" value="ECO:0007669"/>
    <property type="project" value="UniProtKB-KW"/>
</dbReference>
<dbReference type="Gene3D" id="4.10.60.10">
    <property type="entry name" value="Zinc finger, CCHC-type"/>
    <property type="match status" value="1"/>
</dbReference>
<feature type="compositionally biased region" description="Polar residues" evidence="2">
    <location>
        <begin position="87"/>
        <end position="108"/>
    </location>
</feature>
<feature type="compositionally biased region" description="Low complexity" evidence="2">
    <location>
        <begin position="160"/>
        <end position="174"/>
    </location>
</feature>
<evidence type="ECO:0000259" key="3">
    <source>
        <dbReference type="PROSITE" id="PS50158"/>
    </source>
</evidence>